<protein>
    <submittedName>
        <fullName evidence="1">Uncharacterized protein</fullName>
    </submittedName>
</protein>
<dbReference type="EMBL" id="JAMZMK010010091">
    <property type="protein sequence ID" value="KAI7733107.1"/>
    <property type="molecule type" value="Genomic_DNA"/>
</dbReference>
<proteinExistence type="predicted"/>
<dbReference type="AlphaFoldDB" id="A0AAD5G939"/>
<organism evidence="1 2">
    <name type="scientific">Ambrosia artemisiifolia</name>
    <name type="common">Common ragweed</name>
    <dbReference type="NCBI Taxonomy" id="4212"/>
    <lineage>
        <taxon>Eukaryota</taxon>
        <taxon>Viridiplantae</taxon>
        <taxon>Streptophyta</taxon>
        <taxon>Embryophyta</taxon>
        <taxon>Tracheophyta</taxon>
        <taxon>Spermatophyta</taxon>
        <taxon>Magnoliopsida</taxon>
        <taxon>eudicotyledons</taxon>
        <taxon>Gunneridae</taxon>
        <taxon>Pentapetalae</taxon>
        <taxon>asterids</taxon>
        <taxon>campanulids</taxon>
        <taxon>Asterales</taxon>
        <taxon>Asteraceae</taxon>
        <taxon>Asteroideae</taxon>
        <taxon>Heliantheae alliance</taxon>
        <taxon>Heliantheae</taxon>
        <taxon>Ambrosia</taxon>
    </lineage>
</organism>
<keyword evidence="2" id="KW-1185">Reference proteome</keyword>
<evidence type="ECO:0000313" key="1">
    <source>
        <dbReference type="EMBL" id="KAI7733107.1"/>
    </source>
</evidence>
<comment type="caution">
    <text evidence="1">The sequence shown here is derived from an EMBL/GenBank/DDBJ whole genome shotgun (WGS) entry which is preliminary data.</text>
</comment>
<reference evidence="1" key="1">
    <citation type="submission" date="2022-06" db="EMBL/GenBank/DDBJ databases">
        <title>Uncovering the hologenomic basis of an extraordinary plant invasion.</title>
        <authorList>
            <person name="Bieker V.C."/>
            <person name="Martin M.D."/>
            <person name="Gilbert T."/>
            <person name="Hodgins K."/>
            <person name="Battlay P."/>
            <person name="Petersen B."/>
            <person name="Wilson J."/>
        </authorList>
    </citation>
    <scope>NUCLEOTIDE SEQUENCE</scope>
    <source>
        <strain evidence="1">AA19_3_7</strain>
        <tissue evidence="1">Leaf</tissue>
    </source>
</reference>
<name>A0AAD5G939_AMBAR</name>
<evidence type="ECO:0000313" key="2">
    <source>
        <dbReference type="Proteomes" id="UP001206925"/>
    </source>
</evidence>
<gene>
    <name evidence="1" type="ORF">M8C21_010385</name>
</gene>
<dbReference type="Proteomes" id="UP001206925">
    <property type="component" value="Unassembled WGS sequence"/>
</dbReference>
<accession>A0AAD5G939</accession>
<sequence>MQIICSILVVNRVPLRKQKMVGFYDLNTEILSFIITLLATSANGATDLTRLSATCHKFLNLSRSTEVLKVVNFHQISVDDYGAHRHLKGLLCVCARAGNQAAQSMLGKALLLNDAFFWRMILEHDLPLLAQNALASGLLRDQKLVRRFLCDASDEDISVMRTPLLCYMITCLGYDLASLSGILLAITNMCSYYLEKRVNLVHDVPMLPLRGVNMALAWLTPPSGRAHRARVLKLYDVLFSGR</sequence>